<evidence type="ECO:0000313" key="3">
    <source>
        <dbReference type="Proteomes" id="UP000299102"/>
    </source>
</evidence>
<accession>A0A4C1V9J0</accession>
<dbReference type="AlphaFoldDB" id="A0A4C1V9J0"/>
<gene>
    <name evidence="2" type="ORF">EVAR_18335_1</name>
</gene>
<evidence type="ECO:0000313" key="2">
    <source>
        <dbReference type="EMBL" id="GBP35210.1"/>
    </source>
</evidence>
<name>A0A4C1V9J0_EUMVA</name>
<evidence type="ECO:0000256" key="1">
    <source>
        <dbReference type="SAM" id="MobiDB-lite"/>
    </source>
</evidence>
<protein>
    <submittedName>
        <fullName evidence="2">Uncharacterized protein</fullName>
    </submittedName>
</protein>
<proteinExistence type="predicted"/>
<reference evidence="2 3" key="1">
    <citation type="journal article" date="2019" name="Commun. Biol.">
        <title>The bagworm genome reveals a unique fibroin gene that provides high tensile strength.</title>
        <authorList>
            <person name="Kono N."/>
            <person name="Nakamura H."/>
            <person name="Ohtoshi R."/>
            <person name="Tomita M."/>
            <person name="Numata K."/>
            <person name="Arakawa K."/>
        </authorList>
    </citation>
    <scope>NUCLEOTIDE SEQUENCE [LARGE SCALE GENOMIC DNA]</scope>
</reference>
<dbReference type="EMBL" id="BGZK01000300">
    <property type="protein sequence ID" value="GBP35210.1"/>
    <property type="molecule type" value="Genomic_DNA"/>
</dbReference>
<sequence length="215" mass="23663">MTMPAASDDVQRRCSQRGTASSVLRLLIYASPSNGLEAPRPESCDGDSGQSSLRRGRSIDVVGEHVCAGYLGRTGLCPSHICIRTGPPNTILIKGFISEDQRDRTKLRSLLVHCYFCRRLIYGAGPLFGHRALRRSVFVWPRRVHCPLPLRPVALFVAVSPRSPADLRIVRSLSSDAAPATLARPVRFCAFVLFERDTYTKGRSHAAVSRFAISS</sequence>
<keyword evidence="3" id="KW-1185">Reference proteome</keyword>
<comment type="caution">
    <text evidence="2">The sequence shown here is derived from an EMBL/GenBank/DDBJ whole genome shotgun (WGS) entry which is preliminary data.</text>
</comment>
<feature type="region of interest" description="Disordered" evidence="1">
    <location>
        <begin position="34"/>
        <end position="54"/>
    </location>
</feature>
<dbReference type="Proteomes" id="UP000299102">
    <property type="component" value="Unassembled WGS sequence"/>
</dbReference>
<organism evidence="2 3">
    <name type="scientific">Eumeta variegata</name>
    <name type="common">Bagworm moth</name>
    <name type="synonym">Eumeta japonica</name>
    <dbReference type="NCBI Taxonomy" id="151549"/>
    <lineage>
        <taxon>Eukaryota</taxon>
        <taxon>Metazoa</taxon>
        <taxon>Ecdysozoa</taxon>
        <taxon>Arthropoda</taxon>
        <taxon>Hexapoda</taxon>
        <taxon>Insecta</taxon>
        <taxon>Pterygota</taxon>
        <taxon>Neoptera</taxon>
        <taxon>Endopterygota</taxon>
        <taxon>Lepidoptera</taxon>
        <taxon>Glossata</taxon>
        <taxon>Ditrysia</taxon>
        <taxon>Tineoidea</taxon>
        <taxon>Psychidae</taxon>
        <taxon>Oiketicinae</taxon>
        <taxon>Eumeta</taxon>
    </lineage>
</organism>